<comment type="subunit">
    <text evidence="9">The complex comprises the extracytoplasmic solute receptor protein and the two transmembrane proteins.</text>
</comment>
<name>A0AA87Q186_RHIRH</name>
<dbReference type="EMBL" id="BAYX01000006">
    <property type="protein sequence ID" value="GAJ93661.1"/>
    <property type="molecule type" value="Genomic_DNA"/>
</dbReference>
<organism evidence="11 12">
    <name type="scientific">Rhizobium rhizogenes NBRC 13257</name>
    <dbReference type="NCBI Taxonomy" id="1220581"/>
    <lineage>
        <taxon>Bacteria</taxon>
        <taxon>Pseudomonadati</taxon>
        <taxon>Pseudomonadota</taxon>
        <taxon>Alphaproteobacteria</taxon>
        <taxon>Hyphomicrobiales</taxon>
        <taxon>Rhizobiaceae</taxon>
        <taxon>Rhizobium/Agrobacterium group</taxon>
        <taxon>Rhizobium</taxon>
    </lineage>
</organism>
<dbReference type="GO" id="GO:0022857">
    <property type="term" value="F:transmembrane transporter activity"/>
    <property type="evidence" value="ECO:0007669"/>
    <property type="project" value="UniProtKB-UniRule"/>
</dbReference>
<comment type="function">
    <text evidence="9">Part of the tripartite ATP-independent periplasmic (TRAP) transport system.</text>
</comment>
<protein>
    <recommendedName>
        <fullName evidence="9">TRAP transporter small permease protein</fullName>
    </recommendedName>
</protein>
<reference evidence="11 12" key="1">
    <citation type="submission" date="2014-05" db="EMBL/GenBank/DDBJ databases">
        <title>Whole genome shotgun sequence of Rhizobium rhizogenes NBRC 13257.</title>
        <authorList>
            <person name="Katano-Makiyama Y."/>
            <person name="Hosoyama A."/>
            <person name="Hashimoto M."/>
            <person name="Hosoyama Y."/>
            <person name="Noguchi M."/>
            <person name="Tsuchikane K."/>
            <person name="Kimura A."/>
            <person name="Ohji S."/>
            <person name="Ichikawa N."/>
            <person name="Yamazoe A."/>
            <person name="Fujita N."/>
        </authorList>
    </citation>
    <scope>NUCLEOTIDE SEQUENCE [LARGE SCALE GENOMIC DNA]</scope>
    <source>
        <strain evidence="11 12">NBRC 13257</strain>
    </source>
</reference>
<evidence type="ECO:0000256" key="8">
    <source>
        <dbReference type="ARBA" id="ARBA00038436"/>
    </source>
</evidence>
<evidence type="ECO:0000256" key="2">
    <source>
        <dbReference type="ARBA" id="ARBA00022448"/>
    </source>
</evidence>
<accession>A0AA87Q186</accession>
<feature type="transmembrane region" description="Helical" evidence="9">
    <location>
        <begin position="94"/>
        <end position="118"/>
    </location>
</feature>
<evidence type="ECO:0000256" key="6">
    <source>
        <dbReference type="ARBA" id="ARBA00022989"/>
    </source>
</evidence>
<evidence type="ECO:0000256" key="4">
    <source>
        <dbReference type="ARBA" id="ARBA00022519"/>
    </source>
</evidence>
<dbReference type="InterPro" id="IPR007387">
    <property type="entry name" value="TRAP_DctQ"/>
</dbReference>
<keyword evidence="5 9" id="KW-0812">Transmembrane</keyword>
<dbReference type="GO" id="GO:0015740">
    <property type="term" value="P:C4-dicarboxylate transport"/>
    <property type="evidence" value="ECO:0007669"/>
    <property type="project" value="TreeGrafter"/>
</dbReference>
<evidence type="ECO:0000256" key="7">
    <source>
        <dbReference type="ARBA" id="ARBA00023136"/>
    </source>
</evidence>
<dbReference type="AlphaFoldDB" id="A0AA87Q186"/>
<keyword evidence="2 9" id="KW-0813">Transport</keyword>
<evidence type="ECO:0000313" key="12">
    <source>
        <dbReference type="Proteomes" id="UP000026941"/>
    </source>
</evidence>
<dbReference type="PANTHER" id="PTHR35011">
    <property type="entry name" value="2,3-DIKETO-L-GULONATE TRAP TRANSPORTER SMALL PERMEASE PROTEIN YIAM"/>
    <property type="match status" value="1"/>
</dbReference>
<feature type="transmembrane region" description="Helical" evidence="9">
    <location>
        <begin position="55"/>
        <end position="73"/>
    </location>
</feature>
<feature type="transmembrane region" description="Helical" evidence="9">
    <location>
        <begin position="20"/>
        <end position="43"/>
    </location>
</feature>
<dbReference type="InterPro" id="IPR055348">
    <property type="entry name" value="DctQ"/>
</dbReference>
<dbReference type="Pfam" id="PF04290">
    <property type="entry name" value="DctQ"/>
    <property type="match status" value="1"/>
</dbReference>
<evidence type="ECO:0000313" key="11">
    <source>
        <dbReference type="EMBL" id="GAJ93661.1"/>
    </source>
</evidence>
<comment type="caution">
    <text evidence="11">The sequence shown here is derived from an EMBL/GenBank/DDBJ whole genome shotgun (WGS) entry which is preliminary data.</text>
</comment>
<gene>
    <name evidence="11" type="ORF">RRH01S_06_02820</name>
</gene>
<keyword evidence="7 9" id="KW-0472">Membrane</keyword>
<dbReference type="Proteomes" id="UP000026941">
    <property type="component" value="Unassembled WGS sequence"/>
</dbReference>
<feature type="transmembrane region" description="Helical" evidence="9">
    <location>
        <begin position="130"/>
        <end position="152"/>
    </location>
</feature>
<proteinExistence type="inferred from homology"/>
<keyword evidence="6 9" id="KW-1133">Transmembrane helix</keyword>
<feature type="domain" description="Tripartite ATP-independent periplasmic transporters DctQ component" evidence="10">
    <location>
        <begin position="31"/>
        <end position="155"/>
    </location>
</feature>
<evidence type="ECO:0000259" key="10">
    <source>
        <dbReference type="Pfam" id="PF04290"/>
    </source>
</evidence>
<keyword evidence="4 9" id="KW-0997">Cell inner membrane</keyword>
<evidence type="ECO:0000256" key="9">
    <source>
        <dbReference type="RuleBase" id="RU369079"/>
    </source>
</evidence>
<dbReference type="RefSeq" id="WP_007700469.1">
    <property type="nucleotide sequence ID" value="NZ_BAYX01000006.1"/>
</dbReference>
<sequence length="172" mass="18855">MNQGLVNPSPDGRGWLTRIFEFVGVIAFVVMFGSTLLGVIARYFEFGGVEWSFEVAGIAFIWITFIGVINAEIRGENVAFEALKHSAPPRLRAVFETISTLVLLAMGVAFLISGWAVWQRSWMVPTSVLRLPTGVITATVLILGLSAVCIAISRLPKVIQPLVSKHEKERAL</sequence>
<keyword evidence="3" id="KW-1003">Cell membrane</keyword>
<dbReference type="GO" id="GO:0005886">
    <property type="term" value="C:plasma membrane"/>
    <property type="evidence" value="ECO:0007669"/>
    <property type="project" value="UniProtKB-SubCell"/>
</dbReference>
<evidence type="ECO:0000256" key="3">
    <source>
        <dbReference type="ARBA" id="ARBA00022475"/>
    </source>
</evidence>
<comment type="similarity">
    <text evidence="8 9">Belongs to the TRAP transporter small permease family.</text>
</comment>
<evidence type="ECO:0000256" key="5">
    <source>
        <dbReference type="ARBA" id="ARBA00022692"/>
    </source>
</evidence>
<comment type="subcellular location">
    <subcellularLocation>
        <location evidence="1 9">Cell inner membrane</location>
        <topology evidence="1 9">Multi-pass membrane protein</topology>
    </subcellularLocation>
</comment>
<dbReference type="PANTHER" id="PTHR35011:SF2">
    <property type="entry name" value="2,3-DIKETO-L-GULONATE TRAP TRANSPORTER SMALL PERMEASE PROTEIN YIAM"/>
    <property type="match status" value="1"/>
</dbReference>
<evidence type="ECO:0000256" key="1">
    <source>
        <dbReference type="ARBA" id="ARBA00004429"/>
    </source>
</evidence>